<dbReference type="Pfam" id="PF13304">
    <property type="entry name" value="AAA_21"/>
    <property type="match status" value="1"/>
</dbReference>
<keyword evidence="3" id="KW-1185">Reference proteome</keyword>
<proteinExistence type="predicted"/>
<dbReference type="CDD" id="cd00267">
    <property type="entry name" value="ABC_ATPase"/>
    <property type="match status" value="1"/>
</dbReference>
<protein>
    <submittedName>
        <fullName evidence="2">AAA family ATPase</fullName>
    </submittedName>
</protein>
<sequence>MKNSLDKLTIKGFKSIQSLDNFELRNLNVFIGGNGAGKSNLIDFFRLLRNLIDGNLNDYVRMSGGISDLLFNGRKTTHKMEFEAYFGQRGYRFSITPGPAEDCILTEEARYYDNSSSGWWKLTGERRENESLLVKETKSKTKDSEYSSPVHDAISSWQIYHFHDTGSTAGMRHYEIVQDDKNLRFDGSNIAPYLLRLKNENVQEYREILDAVRLVTPFLDDFILEPSLFGEREKVNLSWTQKGSDYPMQPYHLSDGSIRFVCLATALLQPDPPSTIIIDEPELGLHPFAIAILAELVQNASDRTQLIVATQSPKFIDHFDLEDIVVVNRKDGSSDFKRLQRAEYATWLDDYSVGELWDKNVIPGGPRHE</sequence>
<dbReference type="RefSeq" id="WP_236099314.1">
    <property type="nucleotide sequence ID" value="NZ_JAKGUD010000006.1"/>
</dbReference>
<comment type="caution">
    <text evidence="2">The sequence shown here is derived from an EMBL/GenBank/DDBJ whole genome shotgun (WGS) entry which is preliminary data.</text>
</comment>
<dbReference type="InterPro" id="IPR014555">
    <property type="entry name" value="RecF-like"/>
</dbReference>
<dbReference type="Gene3D" id="3.40.50.300">
    <property type="entry name" value="P-loop containing nucleotide triphosphate hydrolases"/>
    <property type="match status" value="1"/>
</dbReference>
<evidence type="ECO:0000259" key="1">
    <source>
        <dbReference type="Pfam" id="PF13304"/>
    </source>
</evidence>
<dbReference type="InterPro" id="IPR003959">
    <property type="entry name" value="ATPase_AAA_core"/>
</dbReference>
<gene>
    <name evidence="2" type="ORF">L2W38_07160</name>
</gene>
<organism evidence="2 3">
    <name type="scientific">Dethiosulfovibrio marinus</name>
    <dbReference type="NCBI Taxonomy" id="133532"/>
    <lineage>
        <taxon>Bacteria</taxon>
        <taxon>Thermotogati</taxon>
        <taxon>Synergistota</taxon>
        <taxon>Synergistia</taxon>
        <taxon>Synergistales</taxon>
        <taxon>Dethiosulfovibrionaceae</taxon>
        <taxon>Dethiosulfovibrio</taxon>
    </lineage>
</organism>
<dbReference type="SUPFAM" id="SSF52540">
    <property type="entry name" value="P-loop containing nucleoside triphosphate hydrolases"/>
    <property type="match status" value="1"/>
</dbReference>
<dbReference type="PANTHER" id="PTHR32182">
    <property type="entry name" value="DNA REPLICATION AND REPAIR PROTEIN RECF"/>
    <property type="match status" value="1"/>
</dbReference>
<evidence type="ECO:0000313" key="2">
    <source>
        <dbReference type="EMBL" id="MCF4142591.1"/>
    </source>
</evidence>
<accession>A0ABS9EQQ1</accession>
<dbReference type="PANTHER" id="PTHR32182:SF22">
    <property type="entry name" value="ATP-DEPENDENT ENDONUCLEASE, OLD FAMILY-RELATED"/>
    <property type="match status" value="1"/>
</dbReference>
<dbReference type="EMBL" id="JAKGUD010000006">
    <property type="protein sequence ID" value="MCF4142591.1"/>
    <property type="molecule type" value="Genomic_DNA"/>
</dbReference>
<dbReference type="InterPro" id="IPR027417">
    <property type="entry name" value="P-loop_NTPase"/>
</dbReference>
<dbReference type="Proteomes" id="UP001200430">
    <property type="component" value="Unassembled WGS sequence"/>
</dbReference>
<evidence type="ECO:0000313" key="3">
    <source>
        <dbReference type="Proteomes" id="UP001200430"/>
    </source>
</evidence>
<feature type="domain" description="ATPase AAA-type core" evidence="1">
    <location>
        <begin position="27"/>
        <end position="317"/>
    </location>
</feature>
<dbReference type="PIRSF" id="PIRSF029347">
    <property type="entry name" value="RecF"/>
    <property type="match status" value="1"/>
</dbReference>
<name>A0ABS9EQQ1_9BACT</name>
<reference evidence="2 3" key="1">
    <citation type="submission" date="2022-01" db="EMBL/GenBank/DDBJ databases">
        <title>Dethiosulfovibrio faecalis sp. nov., a novel proteolytic, non-sulfur-reducing bacterium isolated from a marine aquaculture solid waste bioreactor.</title>
        <authorList>
            <person name="Grabowski S."/>
            <person name="Apolinario E."/>
            <person name="Schneider N."/>
            <person name="Marshall C.W."/>
            <person name="Sowers K.R."/>
        </authorList>
    </citation>
    <scope>NUCLEOTIDE SEQUENCE [LARGE SCALE GENOMIC DNA]</scope>
    <source>
        <strain evidence="2 3">DSM 12537</strain>
    </source>
</reference>